<dbReference type="Gene3D" id="2.60.40.790">
    <property type="match status" value="1"/>
</dbReference>
<evidence type="ECO:0000256" key="1">
    <source>
        <dbReference type="PROSITE-ProRule" id="PRU00285"/>
    </source>
</evidence>
<reference evidence="5 6" key="1">
    <citation type="submission" date="2016-03" db="EMBL/GenBank/DDBJ databases">
        <title>Choanephora cucurbitarum.</title>
        <authorList>
            <person name="Min B."/>
            <person name="Park H."/>
            <person name="Park J.-H."/>
            <person name="Shin H.-D."/>
            <person name="Choi I.-G."/>
        </authorList>
    </citation>
    <scope>NUCLEOTIDE SEQUENCE [LARGE SCALE GENOMIC DNA]</scope>
    <source>
        <strain evidence="5 6">KUS-F28377</strain>
    </source>
</reference>
<name>A0A1C7NNN7_9FUNG</name>
<evidence type="ECO:0000256" key="2">
    <source>
        <dbReference type="RuleBase" id="RU003616"/>
    </source>
</evidence>
<dbReference type="AlphaFoldDB" id="A0A1C7NNN7"/>
<evidence type="ECO:0000256" key="3">
    <source>
        <dbReference type="SAM" id="MobiDB-lite"/>
    </source>
</evidence>
<protein>
    <recommendedName>
        <fullName evidence="4">SHSP domain-containing protein</fullName>
    </recommendedName>
</protein>
<dbReference type="InParanoid" id="A0A1C7NNN7"/>
<dbReference type="PROSITE" id="PS01031">
    <property type="entry name" value="SHSP"/>
    <property type="match status" value="1"/>
</dbReference>
<dbReference type="Pfam" id="PF00011">
    <property type="entry name" value="HSP20"/>
    <property type="match status" value="1"/>
</dbReference>
<sequence>MVECPDSFEVKVELTGFDKDKIKIELADSRTFVLSVRGPEQTPQQTNAEEKQLDTASTHTHTHTK</sequence>
<evidence type="ECO:0000313" key="6">
    <source>
        <dbReference type="Proteomes" id="UP000093000"/>
    </source>
</evidence>
<dbReference type="InterPro" id="IPR008978">
    <property type="entry name" value="HSP20-like_chaperone"/>
</dbReference>
<feature type="region of interest" description="Disordered" evidence="3">
    <location>
        <begin position="36"/>
        <end position="65"/>
    </location>
</feature>
<dbReference type="InterPro" id="IPR002068">
    <property type="entry name" value="A-crystallin/Hsp20_dom"/>
</dbReference>
<keyword evidence="6" id="KW-1185">Reference proteome</keyword>
<dbReference type="SUPFAM" id="SSF49764">
    <property type="entry name" value="HSP20-like chaperones"/>
    <property type="match status" value="1"/>
</dbReference>
<evidence type="ECO:0000313" key="5">
    <source>
        <dbReference type="EMBL" id="OBZ90742.1"/>
    </source>
</evidence>
<dbReference type="Proteomes" id="UP000093000">
    <property type="component" value="Unassembled WGS sequence"/>
</dbReference>
<accession>A0A1C7NNN7</accession>
<dbReference type="OrthoDB" id="1431247at2759"/>
<comment type="caution">
    <text evidence="5">The sequence shown here is derived from an EMBL/GenBank/DDBJ whole genome shotgun (WGS) entry which is preliminary data.</text>
</comment>
<evidence type="ECO:0000259" key="4">
    <source>
        <dbReference type="PROSITE" id="PS01031"/>
    </source>
</evidence>
<gene>
    <name evidence="5" type="ORF">A0J61_01197</name>
</gene>
<dbReference type="CDD" id="cd06464">
    <property type="entry name" value="ACD_sHsps-like"/>
    <property type="match status" value="1"/>
</dbReference>
<proteinExistence type="inferred from homology"/>
<feature type="domain" description="SHSP" evidence="4">
    <location>
        <begin position="1"/>
        <end position="65"/>
    </location>
</feature>
<organism evidence="5 6">
    <name type="scientific">Choanephora cucurbitarum</name>
    <dbReference type="NCBI Taxonomy" id="101091"/>
    <lineage>
        <taxon>Eukaryota</taxon>
        <taxon>Fungi</taxon>
        <taxon>Fungi incertae sedis</taxon>
        <taxon>Mucoromycota</taxon>
        <taxon>Mucoromycotina</taxon>
        <taxon>Mucoromycetes</taxon>
        <taxon>Mucorales</taxon>
        <taxon>Mucorineae</taxon>
        <taxon>Choanephoraceae</taxon>
        <taxon>Choanephoroideae</taxon>
        <taxon>Choanephora</taxon>
    </lineage>
</organism>
<dbReference type="EMBL" id="LUGH01000035">
    <property type="protein sequence ID" value="OBZ90742.1"/>
    <property type="molecule type" value="Genomic_DNA"/>
</dbReference>
<comment type="similarity">
    <text evidence="1 2">Belongs to the small heat shock protein (HSP20) family.</text>
</comment>